<sequence length="331" mass="37600">MALEFEFTVGQEFHFTNLFAQRFGATVSGDQLNFPESLGQGYIREVYLDHGVALCMHRHTLVQPLTLRRLEAPGSADFLSIKFSGHRAHPRDSNAYSVELTTCNLFSTITLPAAMLTDIVVINIPRQHLLALLKITGGCEQQHATEEAHRCLRQILAESPSFVLHEAMTPELERVLGQLAEIDEHTPLASLLYQTRTLEMIYLLFARILRRPTTTSLPVHQQDAEKIYAVRSALLADLREPPRLAQLAEDAGMSLTKMKQLFRQVFGDSIYNYYQAVRMEEAARLLSHLSVSEAGYEVGFTNLSHFTRLFERHHRLKPKRYQESLRSALPA</sequence>
<dbReference type="GO" id="GO:0043565">
    <property type="term" value="F:sequence-specific DNA binding"/>
    <property type="evidence" value="ECO:0007669"/>
    <property type="project" value="InterPro"/>
</dbReference>
<protein>
    <submittedName>
        <fullName evidence="5">AraC family transcriptional regulator</fullName>
    </submittedName>
</protein>
<organism evidence="5 6">
    <name type="scientific">Dawidia cretensis</name>
    <dbReference type="NCBI Taxonomy" id="2782350"/>
    <lineage>
        <taxon>Bacteria</taxon>
        <taxon>Pseudomonadati</taxon>
        <taxon>Bacteroidota</taxon>
        <taxon>Cytophagia</taxon>
        <taxon>Cytophagales</taxon>
        <taxon>Chryseotaleaceae</taxon>
        <taxon>Dawidia</taxon>
    </lineage>
</organism>
<keyword evidence="3" id="KW-0804">Transcription</keyword>
<dbReference type="Pfam" id="PF12833">
    <property type="entry name" value="HTH_18"/>
    <property type="match status" value="1"/>
</dbReference>
<reference evidence="5 6" key="1">
    <citation type="submission" date="2021-05" db="EMBL/GenBank/DDBJ databases">
        <title>A Polyphasic approach of four new species of the genus Ohtaekwangia: Ohtaekwangia histidinii sp. nov., Ohtaekwangia cretensis sp. nov., Ohtaekwangia indiensis sp. nov., Ohtaekwangia reichenbachii sp. nov. from diverse environment.</title>
        <authorList>
            <person name="Octaviana S."/>
        </authorList>
    </citation>
    <scope>NUCLEOTIDE SEQUENCE [LARGE SCALE GENOMIC DNA]</scope>
    <source>
        <strain evidence="5 6">PWU5</strain>
    </source>
</reference>
<dbReference type="PANTHER" id="PTHR47893:SF1">
    <property type="entry name" value="REGULATORY PROTEIN PCHR"/>
    <property type="match status" value="1"/>
</dbReference>
<evidence type="ECO:0000313" key="5">
    <source>
        <dbReference type="EMBL" id="MBT1709248.1"/>
    </source>
</evidence>
<dbReference type="RefSeq" id="WP_254084829.1">
    <property type="nucleotide sequence ID" value="NZ_JAHESE010000011.1"/>
</dbReference>
<dbReference type="SUPFAM" id="SSF46689">
    <property type="entry name" value="Homeodomain-like"/>
    <property type="match status" value="2"/>
</dbReference>
<dbReference type="EMBL" id="JAHESE010000011">
    <property type="protein sequence ID" value="MBT1709248.1"/>
    <property type="molecule type" value="Genomic_DNA"/>
</dbReference>
<keyword evidence="1" id="KW-0805">Transcription regulation</keyword>
<evidence type="ECO:0000259" key="4">
    <source>
        <dbReference type="PROSITE" id="PS01124"/>
    </source>
</evidence>
<name>A0AAP2DZR9_9BACT</name>
<dbReference type="PROSITE" id="PS00041">
    <property type="entry name" value="HTH_ARAC_FAMILY_1"/>
    <property type="match status" value="1"/>
</dbReference>
<dbReference type="SMART" id="SM00342">
    <property type="entry name" value="HTH_ARAC"/>
    <property type="match status" value="1"/>
</dbReference>
<evidence type="ECO:0000256" key="2">
    <source>
        <dbReference type="ARBA" id="ARBA00023125"/>
    </source>
</evidence>
<dbReference type="PROSITE" id="PS01124">
    <property type="entry name" value="HTH_ARAC_FAMILY_2"/>
    <property type="match status" value="1"/>
</dbReference>
<comment type="caution">
    <text evidence="5">The sequence shown here is derived from an EMBL/GenBank/DDBJ whole genome shotgun (WGS) entry which is preliminary data.</text>
</comment>
<accession>A0AAP2DZR9</accession>
<evidence type="ECO:0000313" key="6">
    <source>
        <dbReference type="Proteomes" id="UP001319080"/>
    </source>
</evidence>
<dbReference type="InterPro" id="IPR009057">
    <property type="entry name" value="Homeodomain-like_sf"/>
</dbReference>
<keyword evidence="6" id="KW-1185">Reference proteome</keyword>
<gene>
    <name evidence="5" type="ORF">KK062_13480</name>
</gene>
<dbReference type="InterPro" id="IPR018062">
    <property type="entry name" value="HTH_AraC-typ_CS"/>
</dbReference>
<dbReference type="PANTHER" id="PTHR47893">
    <property type="entry name" value="REGULATORY PROTEIN PCHR"/>
    <property type="match status" value="1"/>
</dbReference>
<evidence type="ECO:0000256" key="1">
    <source>
        <dbReference type="ARBA" id="ARBA00023015"/>
    </source>
</evidence>
<evidence type="ECO:0000256" key="3">
    <source>
        <dbReference type="ARBA" id="ARBA00023163"/>
    </source>
</evidence>
<dbReference type="GO" id="GO:0003700">
    <property type="term" value="F:DNA-binding transcription factor activity"/>
    <property type="evidence" value="ECO:0007669"/>
    <property type="project" value="InterPro"/>
</dbReference>
<dbReference type="Gene3D" id="1.10.10.60">
    <property type="entry name" value="Homeodomain-like"/>
    <property type="match status" value="1"/>
</dbReference>
<dbReference type="AlphaFoldDB" id="A0AAP2DZR9"/>
<dbReference type="InterPro" id="IPR053142">
    <property type="entry name" value="PchR_regulatory_protein"/>
</dbReference>
<proteinExistence type="predicted"/>
<feature type="domain" description="HTH araC/xylS-type" evidence="4">
    <location>
        <begin position="228"/>
        <end position="324"/>
    </location>
</feature>
<dbReference type="InterPro" id="IPR018060">
    <property type="entry name" value="HTH_AraC"/>
</dbReference>
<dbReference type="Proteomes" id="UP001319080">
    <property type="component" value="Unassembled WGS sequence"/>
</dbReference>
<keyword evidence="2" id="KW-0238">DNA-binding</keyword>